<reference evidence="3" key="1">
    <citation type="journal article" date="2020" name="Int. J. Syst. Evol. Microbiol.">
        <title>Aquipluma nitroreducens gen. nov. sp. nov., a novel facultatively anaerobic bacterium isolated from a freshwater lake.</title>
        <authorList>
            <person name="Watanabe M."/>
            <person name="Kojima H."/>
            <person name="Fukui M."/>
        </authorList>
    </citation>
    <scope>NUCLEOTIDE SEQUENCE</scope>
    <source>
        <strain evidence="3">MeG22</strain>
    </source>
</reference>
<accession>A0A5K7S3B9</accession>
<dbReference type="PANTHER" id="PTHR43283:SF7">
    <property type="entry name" value="BETA-LACTAMASE-RELATED DOMAIN-CONTAINING PROTEIN"/>
    <property type="match status" value="1"/>
</dbReference>
<evidence type="ECO:0000256" key="1">
    <source>
        <dbReference type="SAM" id="SignalP"/>
    </source>
</evidence>
<feature type="signal peptide" evidence="1">
    <location>
        <begin position="1"/>
        <end position="23"/>
    </location>
</feature>
<evidence type="ECO:0000259" key="2">
    <source>
        <dbReference type="Pfam" id="PF00144"/>
    </source>
</evidence>
<gene>
    <name evidence="3" type="ORF">AQPE_0134</name>
</gene>
<dbReference type="SUPFAM" id="SSF56601">
    <property type="entry name" value="beta-lactamase/transpeptidase-like"/>
    <property type="match status" value="1"/>
</dbReference>
<organism evidence="3 4">
    <name type="scientific">Aquipluma nitroreducens</name>
    <dbReference type="NCBI Taxonomy" id="2010828"/>
    <lineage>
        <taxon>Bacteria</taxon>
        <taxon>Pseudomonadati</taxon>
        <taxon>Bacteroidota</taxon>
        <taxon>Bacteroidia</taxon>
        <taxon>Marinilabiliales</taxon>
        <taxon>Prolixibacteraceae</taxon>
        <taxon>Aquipluma</taxon>
    </lineage>
</organism>
<evidence type="ECO:0000313" key="3">
    <source>
        <dbReference type="EMBL" id="BBE15997.1"/>
    </source>
</evidence>
<dbReference type="Proteomes" id="UP001193389">
    <property type="component" value="Chromosome"/>
</dbReference>
<dbReference type="InterPro" id="IPR050789">
    <property type="entry name" value="Diverse_Enzym_Activities"/>
</dbReference>
<keyword evidence="1" id="KW-0732">Signal</keyword>
<dbReference type="RefSeq" id="WP_318349109.1">
    <property type="nucleotide sequence ID" value="NZ_AP018694.1"/>
</dbReference>
<proteinExistence type="predicted"/>
<keyword evidence="4" id="KW-1185">Reference proteome</keyword>
<protein>
    <submittedName>
        <fullName evidence="3">Beta-lactamase class C and other penicillin binding proteins</fullName>
    </submittedName>
</protein>
<feature type="chain" id="PRO_5024315922" evidence="1">
    <location>
        <begin position="24"/>
        <end position="535"/>
    </location>
</feature>
<dbReference type="EMBL" id="AP018694">
    <property type="protein sequence ID" value="BBE15997.1"/>
    <property type="molecule type" value="Genomic_DNA"/>
</dbReference>
<dbReference type="Gene3D" id="3.40.710.10">
    <property type="entry name" value="DD-peptidase/beta-lactamase superfamily"/>
    <property type="match status" value="1"/>
</dbReference>
<dbReference type="PANTHER" id="PTHR43283">
    <property type="entry name" value="BETA-LACTAMASE-RELATED"/>
    <property type="match status" value="1"/>
</dbReference>
<dbReference type="AlphaFoldDB" id="A0A5K7S3B9"/>
<evidence type="ECO:0000313" key="4">
    <source>
        <dbReference type="Proteomes" id="UP001193389"/>
    </source>
</evidence>
<dbReference type="KEGG" id="anf:AQPE_0134"/>
<dbReference type="InterPro" id="IPR012338">
    <property type="entry name" value="Beta-lactam/transpept-like"/>
</dbReference>
<sequence>MKKVFLIVLVTVCMMRLQPVALAQEVSKLPRSTPELEGVSSAGIIDFINAADTSGLENHSFMMLRHGKVIAEGWWEPYGPDYKHVMFSASKTFTATAVGLAVSENRLKVTDKIISFFPYSLPDSISEYMKGMTVKDLLTMSAGQDPEPSAWSANGDWMTLFLSTAPKYKPGTVFKYNNMATFMLSAIVQQVTGETVFNYLMPRIFKPLGIRGIDWDLNPQGISMGMIGLRLRTEDLAKFGQLLSNGGVWNGKQLIPKEWIKEATAFQIKNSDEPEEKRILSDWGQGYAYQMWRGKNNTVRLDGMGGQFVVLIPDKDAIVVFTANNTNTQKQLDLMHKYLIPAIRSDKPLAPAPALQAEMAKKAAALGITPGFEKSVASGLEKSVSGKEFILSENENKIQSVYFSFKNGDCTFAIKRDNAVSSIKAGGKEWLVSNTLSASLLAPPRTNFSKSVDANYSILKPVIKLAAKYAWTDEKSLEITGRFVEETLGSETIVCKFLEQNNEVRVTIEPKTPARSGRGPGNQQPVVLRGAMVNL</sequence>
<dbReference type="Pfam" id="PF00144">
    <property type="entry name" value="Beta-lactamase"/>
    <property type="match status" value="1"/>
</dbReference>
<name>A0A5K7S3B9_9BACT</name>
<dbReference type="InterPro" id="IPR001466">
    <property type="entry name" value="Beta-lactam-related"/>
</dbReference>
<feature type="domain" description="Beta-lactamase-related" evidence="2">
    <location>
        <begin position="60"/>
        <end position="329"/>
    </location>
</feature>